<accession>A0AAV1CUW3</accession>
<dbReference type="InterPro" id="IPR003441">
    <property type="entry name" value="NAC-dom"/>
</dbReference>
<dbReference type="Gene3D" id="2.170.150.80">
    <property type="entry name" value="NAC domain"/>
    <property type="match status" value="1"/>
</dbReference>
<gene>
    <name evidence="7" type="ORF">OLC1_LOCUS9035</name>
</gene>
<dbReference type="InterPro" id="IPR036093">
    <property type="entry name" value="NAC_dom_sf"/>
</dbReference>
<feature type="compositionally biased region" description="Low complexity" evidence="5">
    <location>
        <begin position="181"/>
        <end position="192"/>
    </location>
</feature>
<evidence type="ECO:0000256" key="2">
    <source>
        <dbReference type="ARBA" id="ARBA00023125"/>
    </source>
</evidence>
<evidence type="ECO:0000256" key="4">
    <source>
        <dbReference type="ARBA" id="ARBA00023242"/>
    </source>
</evidence>
<keyword evidence="1" id="KW-0805">Transcription regulation</keyword>
<evidence type="ECO:0000256" key="1">
    <source>
        <dbReference type="ARBA" id="ARBA00023015"/>
    </source>
</evidence>
<feature type="domain" description="NAC" evidence="6">
    <location>
        <begin position="2"/>
        <end position="169"/>
    </location>
</feature>
<evidence type="ECO:0000259" key="6">
    <source>
        <dbReference type="PROSITE" id="PS51005"/>
    </source>
</evidence>
<protein>
    <submittedName>
        <fullName evidence="7">OLC1v1035667C1</fullName>
    </submittedName>
</protein>
<reference evidence="7" key="1">
    <citation type="submission" date="2023-03" db="EMBL/GenBank/DDBJ databases">
        <authorList>
            <person name="Julca I."/>
        </authorList>
    </citation>
    <scope>NUCLEOTIDE SEQUENCE</scope>
</reference>
<keyword evidence="4" id="KW-0539">Nucleus</keyword>
<feature type="compositionally biased region" description="Basic and acidic residues" evidence="5">
    <location>
        <begin position="201"/>
        <end position="211"/>
    </location>
</feature>
<dbReference type="PROSITE" id="PS51005">
    <property type="entry name" value="NAC"/>
    <property type="match status" value="1"/>
</dbReference>
<keyword evidence="3" id="KW-0804">Transcription</keyword>
<dbReference type="SUPFAM" id="SSF101941">
    <property type="entry name" value="NAC domain"/>
    <property type="match status" value="1"/>
</dbReference>
<dbReference type="Proteomes" id="UP001161247">
    <property type="component" value="Chromosome 3"/>
</dbReference>
<evidence type="ECO:0000313" key="8">
    <source>
        <dbReference type="Proteomes" id="UP001161247"/>
    </source>
</evidence>
<dbReference type="GO" id="GO:0006355">
    <property type="term" value="P:regulation of DNA-templated transcription"/>
    <property type="evidence" value="ECO:0007669"/>
    <property type="project" value="InterPro"/>
</dbReference>
<organism evidence="7 8">
    <name type="scientific">Oldenlandia corymbosa var. corymbosa</name>
    <dbReference type="NCBI Taxonomy" id="529605"/>
    <lineage>
        <taxon>Eukaryota</taxon>
        <taxon>Viridiplantae</taxon>
        <taxon>Streptophyta</taxon>
        <taxon>Embryophyta</taxon>
        <taxon>Tracheophyta</taxon>
        <taxon>Spermatophyta</taxon>
        <taxon>Magnoliopsida</taxon>
        <taxon>eudicotyledons</taxon>
        <taxon>Gunneridae</taxon>
        <taxon>Pentapetalae</taxon>
        <taxon>asterids</taxon>
        <taxon>lamiids</taxon>
        <taxon>Gentianales</taxon>
        <taxon>Rubiaceae</taxon>
        <taxon>Rubioideae</taxon>
        <taxon>Spermacoceae</taxon>
        <taxon>Hedyotis-Oldenlandia complex</taxon>
        <taxon>Oldenlandia</taxon>
    </lineage>
</organism>
<dbReference type="EMBL" id="OX459120">
    <property type="protein sequence ID" value="CAI9098928.1"/>
    <property type="molecule type" value="Genomic_DNA"/>
</dbReference>
<sequence>MDDVSFRFRPTQQELLWLLERKARGEEISMYTKDVLEKELYGAEASKEPWNVFSNVPHNKWELYDESAGKNNNTKRVVYVVTKLSQMSAKKICRSAGCGTWSGETTNKPVMDLQGGKVMGYFKQLNYTVKSKAARKASWYMHEYSLSEQVLKQPGIKSTDYVICRIVKDNSKDCKIKDSSKGTSTSSASNAKMVGRKRKDSRGDVTNHDQEDYLSGEVMGSVEFPQQEEGVVSQNNCYCNFPNNDSTSTTMVDESMSYSGYNQGVDDQQVVYQSEEGVPVQNDCYYNFPNNSTSITTVDGSMSYLNYDQSADPQVVHERDEGSQQSWSGTTSNPNIVCDVAPPLQPPPIHVDQPIYNLHQELNEMADSFLAERDPDGMMPMLFDDKESFQVEQATDTLWHFE</sequence>
<dbReference type="GO" id="GO:0003677">
    <property type="term" value="F:DNA binding"/>
    <property type="evidence" value="ECO:0007669"/>
    <property type="project" value="UniProtKB-KW"/>
</dbReference>
<dbReference type="Pfam" id="PF02365">
    <property type="entry name" value="NAM"/>
    <property type="match status" value="1"/>
</dbReference>
<dbReference type="AlphaFoldDB" id="A0AAV1CUW3"/>
<dbReference type="PANTHER" id="PTHR31719:SF43">
    <property type="entry name" value="NAC TRANSCRIPTION FACTOR 56"/>
    <property type="match status" value="1"/>
</dbReference>
<keyword evidence="2" id="KW-0238">DNA-binding</keyword>
<evidence type="ECO:0000313" key="7">
    <source>
        <dbReference type="EMBL" id="CAI9098928.1"/>
    </source>
</evidence>
<evidence type="ECO:0000256" key="3">
    <source>
        <dbReference type="ARBA" id="ARBA00023163"/>
    </source>
</evidence>
<feature type="region of interest" description="Disordered" evidence="5">
    <location>
        <begin position="175"/>
        <end position="211"/>
    </location>
</feature>
<name>A0AAV1CUW3_OLDCO</name>
<dbReference type="PANTHER" id="PTHR31719">
    <property type="entry name" value="NAC TRANSCRIPTION FACTOR 56"/>
    <property type="match status" value="1"/>
</dbReference>
<keyword evidence="8" id="KW-1185">Reference proteome</keyword>
<evidence type="ECO:0000256" key="5">
    <source>
        <dbReference type="SAM" id="MobiDB-lite"/>
    </source>
</evidence>
<proteinExistence type="predicted"/>